<reference evidence="4" key="1">
    <citation type="submission" date="2022-05" db="EMBL/GenBank/DDBJ databases">
        <title>Jatrophihabitans sp. SB3-54 whole genome sequence.</title>
        <authorList>
            <person name="Suh M.K."/>
            <person name="Eom M.K."/>
            <person name="Kim J.S."/>
            <person name="Kim H.S."/>
            <person name="Do H.E."/>
            <person name="Shin Y.K."/>
            <person name="Lee J.-S."/>
        </authorList>
    </citation>
    <scope>NUCLEOTIDE SEQUENCE</scope>
    <source>
        <strain evidence="4">SB3-54</strain>
    </source>
</reference>
<evidence type="ECO:0000313" key="4">
    <source>
        <dbReference type="EMBL" id="WAX58987.1"/>
    </source>
</evidence>
<evidence type="ECO:0000313" key="5">
    <source>
        <dbReference type="Proteomes" id="UP001164693"/>
    </source>
</evidence>
<dbReference type="PANTHER" id="PTHR43353">
    <property type="entry name" value="SUCCINATE-SEMIALDEHYDE DEHYDROGENASE, MITOCHONDRIAL"/>
    <property type="match status" value="1"/>
</dbReference>
<dbReference type="InterPro" id="IPR016163">
    <property type="entry name" value="Ald_DH_C"/>
</dbReference>
<dbReference type="PANTHER" id="PTHR43353:SF3">
    <property type="entry name" value="ALDEHYDE DEHYDROGENASE-RELATED"/>
    <property type="match status" value="1"/>
</dbReference>
<feature type="domain" description="Aldehyde dehydrogenase" evidence="3">
    <location>
        <begin position="15"/>
        <end position="406"/>
    </location>
</feature>
<proteinExistence type="predicted"/>
<dbReference type="SUPFAM" id="SSF53720">
    <property type="entry name" value="ALDH-like"/>
    <property type="match status" value="1"/>
</dbReference>
<evidence type="ECO:0000256" key="1">
    <source>
        <dbReference type="ARBA" id="ARBA00023002"/>
    </source>
</evidence>
<dbReference type="Proteomes" id="UP001164693">
    <property type="component" value="Chromosome"/>
</dbReference>
<accession>A0ABY7K5T6</accession>
<dbReference type="InterPro" id="IPR016161">
    <property type="entry name" value="Ald_DH/histidinol_DH"/>
</dbReference>
<feature type="region of interest" description="Disordered" evidence="2">
    <location>
        <begin position="1"/>
        <end position="30"/>
    </location>
</feature>
<dbReference type="Gene3D" id="3.40.605.10">
    <property type="entry name" value="Aldehyde Dehydrogenase, Chain A, domain 1"/>
    <property type="match status" value="1"/>
</dbReference>
<evidence type="ECO:0000259" key="3">
    <source>
        <dbReference type="Pfam" id="PF00171"/>
    </source>
</evidence>
<dbReference type="RefSeq" id="WP_269445527.1">
    <property type="nucleotide sequence ID" value="NZ_CP097463.1"/>
</dbReference>
<dbReference type="InterPro" id="IPR015590">
    <property type="entry name" value="Aldehyde_DH_dom"/>
</dbReference>
<dbReference type="Pfam" id="PF00171">
    <property type="entry name" value="Aldedh"/>
    <property type="match status" value="1"/>
</dbReference>
<dbReference type="InterPro" id="IPR050740">
    <property type="entry name" value="Aldehyde_DH_Superfamily"/>
</dbReference>
<dbReference type="Gene3D" id="3.40.309.10">
    <property type="entry name" value="Aldehyde Dehydrogenase, Chain A, domain 2"/>
    <property type="match status" value="1"/>
</dbReference>
<protein>
    <submittedName>
        <fullName evidence="4">Aldehyde dehydrogenase family protein</fullName>
    </submittedName>
</protein>
<feature type="compositionally biased region" description="Polar residues" evidence="2">
    <location>
        <begin position="1"/>
        <end position="12"/>
    </location>
</feature>
<name>A0ABY7K5T6_9ACTN</name>
<gene>
    <name evidence="4" type="ORF">M6B22_09570</name>
</gene>
<dbReference type="EMBL" id="CP097463">
    <property type="protein sequence ID" value="WAX58987.1"/>
    <property type="molecule type" value="Genomic_DNA"/>
</dbReference>
<keyword evidence="1" id="KW-0560">Oxidoreductase</keyword>
<keyword evidence="5" id="KW-1185">Reference proteome</keyword>
<evidence type="ECO:0000256" key="2">
    <source>
        <dbReference type="SAM" id="MobiDB-lite"/>
    </source>
</evidence>
<organism evidence="4 5">
    <name type="scientific">Jatrophihabitans cynanchi</name>
    <dbReference type="NCBI Taxonomy" id="2944128"/>
    <lineage>
        <taxon>Bacteria</taxon>
        <taxon>Bacillati</taxon>
        <taxon>Actinomycetota</taxon>
        <taxon>Actinomycetes</taxon>
        <taxon>Jatrophihabitantales</taxon>
        <taxon>Jatrophihabitantaceae</taxon>
        <taxon>Jatrophihabitans</taxon>
    </lineage>
</organism>
<dbReference type="InterPro" id="IPR016162">
    <property type="entry name" value="Ald_DH_N"/>
</dbReference>
<sequence length="503" mass="50815">MSLARSTETSGPLSFEPRSGIAVSAPPESRRDQVEATVAAARACAAHVAARPPASRAAWLSAVADAVQERSAQLCELADAETALGVPRLTGELARAAGALRFYGAVAEEGSWLDAVIDHARDGVPDLRRVNVPLGPIAVFGASNFPFGFGVLGHDTASAIASGCPVVVKAHPAHPRLSAALGELALSTLAAAGAPSGTFGLVAGFDAGAALVTHPAVRAVGFTGSQAGGVALWKLAAGRPVPIPVFAEMGTVNTAVLTRAGAGRAAEVAAGFVDSFTLGMGQFCTKPGLLLAPAGSAMIDHVRNALATRAPSGWLLTASIARAYTTGLERLLESGARTVHACAPPADGWAAPATVLEVDIAALQAGSVLLEECFGPVALVAEYADDTELDGALHALPGSLAAAVHSGGPEDPELAGLVACLAGRTGRVVVDGWPTGVALGWAQHHGGPWPATTNSSASSVGASALTRFVRPVAYQDAPDSALPEPIRELNPWGVPRRVDGVRA</sequence>